<sequence>MFFGSKAERTWGQVNLSTHQSAQTKPPESAGVWSQKKKKKSQPVFPLVGPQHESQSLPFARAYFGSPVSDALTWSLLPHGLEPPPPPRHLLPFPSSRLHRPLRQPRPPAEALTAPLTHAATTAPPSFPFHSKHEAPQRGGGGGDAGFVRADQIDLKSLDEQLERHLGRPAERGALAAAAAAQVPGVGSRRGESARPGDVQTPLQRCREDWEIDPAKLVIKGVIARGTFGTVHRGVYDGQDVAGDGNGKASNWWHDTSDVLAVVDAAVDGAEGAARDDALDDELGGVDLPVLPAPLQGRLHVARPRGLAAAAPNPRNLRCRGGRERAPLRRAAEVALELLVQALEVDLVRPHEPRVPSPTARAGVPHACWWKGNDGGAGCSGVGERRGEGLSRWSGCRSGRWRRLLGKGRRWRGGGGGSRPCGRRLHVSASDTGLPK</sequence>
<dbReference type="EMBL" id="RWGY01000314">
    <property type="protein sequence ID" value="TVU02515.1"/>
    <property type="molecule type" value="Genomic_DNA"/>
</dbReference>
<proteinExistence type="predicted"/>
<name>A0A5J9SU03_9POAL</name>
<feature type="region of interest" description="Disordered" evidence="1">
    <location>
        <begin position="407"/>
        <end position="436"/>
    </location>
</feature>
<dbReference type="OrthoDB" id="1678967at2759"/>
<comment type="caution">
    <text evidence="2">The sequence shown here is derived from an EMBL/GenBank/DDBJ whole genome shotgun (WGS) entry which is preliminary data.</text>
</comment>
<dbReference type="Gene3D" id="3.30.200.20">
    <property type="entry name" value="Phosphorylase Kinase, domain 1"/>
    <property type="match status" value="1"/>
</dbReference>
<accession>A0A5J9SU03</accession>
<keyword evidence="3" id="KW-1185">Reference proteome</keyword>
<feature type="non-terminal residue" evidence="2">
    <location>
        <position position="1"/>
    </location>
</feature>
<dbReference type="AlphaFoldDB" id="A0A5J9SU03"/>
<feature type="region of interest" description="Disordered" evidence="1">
    <location>
        <begin position="178"/>
        <end position="202"/>
    </location>
</feature>
<gene>
    <name evidence="2" type="ORF">EJB05_51925</name>
</gene>
<evidence type="ECO:0000313" key="2">
    <source>
        <dbReference type="EMBL" id="TVU02515.1"/>
    </source>
</evidence>
<dbReference type="Gramene" id="TVU02515">
    <property type="protein sequence ID" value="TVU02515"/>
    <property type="gene ID" value="EJB05_51925"/>
</dbReference>
<feature type="compositionally biased region" description="Polar residues" evidence="1">
    <location>
        <begin position="12"/>
        <end position="26"/>
    </location>
</feature>
<dbReference type="Proteomes" id="UP000324897">
    <property type="component" value="Unassembled WGS sequence"/>
</dbReference>
<reference evidence="2 3" key="1">
    <citation type="journal article" date="2019" name="Sci. Rep.">
        <title>A high-quality genome of Eragrostis curvula grass provides insights into Poaceae evolution and supports new strategies to enhance forage quality.</title>
        <authorList>
            <person name="Carballo J."/>
            <person name="Santos B.A.C.M."/>
            <person name="Zappacosta D."/>
            <person name="Garbus I."/>
            <person name="Selva J.P."/>
            <person name="Gallo C.A."/>
            <person name="Diaz A."/>
            <person name="Albertini E."/>
            <person name="Caccamo M."/>
            <person name="Echenique V."/>
        </authorList>
    </citation>
    <scope>NUCLEOTIDE SEQUENCE [LARGE SCALE GENOMIC DNA]</scope>
    <source>
        <strain evidence="3">cv. Victoria</strain>
        <tissue evidence="2">Leaf</tissue>
    </source>
</reference>
<organism evidence="2 3">
    <name type="scientific">Eragrostis curvula</name>
    <name type="common">weeping love grass</name>
    <dbReference type="NCBI Taxonomy" id="38414"/>
    <lineage>
        <taxon>Eukaryota</taxon>
        <taxon>Viridiplantae</taxon>
        <taxon>Streptophyta</taxon>
        <taxon>Embryophyta</taxon>
        <taxon>Tracheophyta</taxon>
        <taxon>Spermatophyta</taxon>
        <taxon>Magnoliopsida</taxon>
        <taxon>Liliopsida</taxon>
        <taxon>Poales</taxon>
        <taxon>Poaceae</taxon>
        <taxon>PACMAD clade</taxon>
        <taxon>Chloridoideae</taxon>
        <taxon>Eragrostideae</taxon>
        <taxon>Eragrostidinae</taxon>
        <taxon>Eragrostis</taxon>
    </lineage>
</organism>
<protein>
    <recommendedName>
        <fullName evidence="4">Serine-threonine/tyrosine-protein kinase catalytic domain-containing protein</fullName>
    </recommendedName>
</protein>
<evidence type="ECO:0000256" key="1">
    <source>
        <dbReference type="SAM" id="MobiDB-lite"/>
    </source>
</evidence>
<feature type="region of interest" description="Disordered" evidence="1">
    <location>
        <begin position="1"/>
        <end position="50"/>
    </location>
</feature>
<evidence type="ECO:0000313" key="3">
    <source>
        <dbReference type="Proteomes" id="UP000324897"/>
    </source>
</evidence>
<evidence type="ECO:0008006" key="4">
    <source>
        <dbReference type="Google" id="ProtNLM"/>
    </source>
</evidence>